<comment type="caution">
    <text evidence="1">The sequence shown here is derived from an EMBL/GenBank/DDBJ whole genome shotgun (WGS) entry which is preliminary data.</text>
</comment>
<organism evidence="1 2">
    <name type="scientific">Paludibacterium denitrificans</name>
    <dbReference type="NCBI Taxonomy" id="2675226"/>
    <lineage>
        <taxon>Bacteria</taxon>
        <taxon>Pseudomonadati</taxon>
        <taxon>Pseudomonadota</taxon>
        <taxon>Betaproteobacteria</taxon>
        <taxon>Neisseriales</taxon>
        <taxon>Chromobacteriaceae</taxon>
        <taxon>Paludibacterium</taxon>
    </lineage>
</organism>
<evidence type="ECO:0000313" key="1">
    <source>
        <dbReference type="EMBL" id="MTD33532.1"/>
    </source>
</evidence>
<dbReference type="EMBL" id="WLYX01000001">
    <property type="protein sequence ID" value="MTD33532.1"/>
    <property type="molecule type" value="Genomic_DNA"/>
</dbReference>
<gene>
    <name evidence="1" type="ORF">GKE73_12155</name>
</gene>
<keyword evidence="2" id="KW-1185">Reference proteome</keyword>
<reference evidence="1 2" key="1">
    <citation type="submission" date="2019-11" db="EMBL/GenBank/DDBJ databases">
        <title>Draft genome sequence of Paludibacterium sp. dN18-1.</title>
        <authorList>
            <person name="Im W.-T."/>
        </authorList>
    </citation>
    <scope>NUCLEOTIDE SEQUENCE [LARGE SCALE GENOMIC DNA]</scope>
    <source>
        <strain evidence="2">dN 18-1</strain>
    </source>
</reference>
<name>A0A844GCQ1_9NEIS</name>
<dbReference type="Proteomes" id="UP000446658">
    <property type="component" value="Unassembled WGS sequence"/>
</dbReference>
<accession>A0A844GCQ1</accession>
<proteinExistence type="predicted"/>
<sequence length="69" mass="7713">MANLISYHAVMQAHKNVHELAEKMLGSHREHGASDAEPRLPALHDARDRLLAALKSLANEVKVARDNRH</sequence>
<dbReference type="AlphaFoldDB" id="A0A844GCQ1"/>
<evidence type="ECO:0000313" key="2">
    <source>
        <dbReference type="Proteomes" id="UP000446658"/>
    </source>
</evidence>
<protein>
    <submittedName>
        <fullName evidence="1">Uncharacterized protein</fullName>
    </submittedName>
</protein>